<dbReference type="GO" id="GO:0032259">
    <property type="term" value="P:methylation"/>
    <property type="evidence" value="ECO:0007669"/>
    <property type="project" value="UniProtKB-KW"/>
</dbReference>
<evidence type="ECO:0000313" key="4">
    <source>
        <dbReference type="EMBL" id="KKL52752.1"/>
    </source>
</evidence>
<keyword evidence="3" id="KW-0808">Transferase</keyword>
<sequence>MSKMGILLGGKKGKAAVKIPHKPSHTITKYGYPKYDIDISIEKVAACRDIAQKLLANVGLKVNHEAFVKVIKKHRGVSVVDGRICLDRKLTDRYFDEYIDRKRVELQTAPSLDDSSWSLCCGGYSIAVIDIATDETRPATSQDLRDLIRLCHSFDISGDYPCAPQDVPPLMRSLACFKICWEESDRIRPFDYLDQRQTPFLYEMHQVMGKPFVVTINISEPFTILKQDVEIALHWYPKWKQNHNSVAWYPICDYSMLGITKPITSSGSIVSYLSQSFGTHILFRLYDSEWEIPPRLLAGMPVDLRNMCWAWGSPRQHLYDYMNACVLPSLCGITPEKYRPTGFMASGSCVVDSRAGLEKSALAIIAAMQGARRFYGAGNLAVDDLFSGVQLALDVEIFEYVKEVIESFTPHSDIMSTDGVYDVIREVALGQEEFYSHIDTAKKVRNLLPVSKRRP</sequence>
<dbReference type="InterPro" id="IPR010426">
    <property type="entry name" value="MTTB_MeTrfase"/>
</dbReference>
<dbReference type="Gene3D" id="3.20.20.480">
    <property type="entry name" value="Trimethylamine methyltransferase-like"/>
    <property type="match status" value="1"/>
</dbReference>
<evidence type="ECO:0000256" key="3">
    <source>
        <dbReference type="ARBA" id="ARBA00022679"/>
    </source>
</evidence>
<accession>A0A0F9FP11</accession>
<name>A0A0F9FP11_9ZZZZ</name>
<dbReference type="AlphaFoldDB" id="A0A0F9FP11"/>
<comment type="similarity">
    <text evidence="1">Belongs to the trimethylamine methyltransferase family.</text>
</comment>
<gene>
    <name evidence="4" type="ORF">LCGC14_2282300</name>
</gene>
<comment type="caution">
    <text evidence="4">The sequence shown here is derived from an EMBL/GenBank/DDBJ whole genome shotgun (WGS) entry which is preliminary data.</text>
</comment>
<dbReference type="EMBL" id="LAZR01031782">
    <property type="protein sequence ID" value="KKL52752.1"/>
    <property type="molecule type" value="Genomic_DNA"/>
</dbReference>
<evidence type="ECO:0000256" key="1">
    <source>
        <dbReference type="ARBA" id="ARBA00007137"/>
    </source>
</evidence>
<organism evidence="4">
    <name type="scientific">marine sediment metagenome</name>
    <dbReference type="NCBI Taxonomy" id="412755"/>
    <lineage>
        <taxon>unclassified sequences</taxon>
        <taxon>metagenomes</taxon>
        <taxon>ecological metagenomes</taxon>
    </lineage>
</organism>
<evidence type="ECO:0000256" key="2">
    <source>
        <dbReference type="ARBA" id="ARBA00022603"/>
    </source>
</evidence>
<feature type="non-terminal residue" evidence="4">
    <location>
        <position position="455"/>
    </location>
</feature>
<keyword evidence="2" id="KW-0489">Methyltransferase</keyword>
<reference evidence="4" key="1">
    <citation type="journal article" date="2015" name="Nature">
        <title>Complex archaea that bridge the gap between prokaryotes and eukaryotes.</title>
        <authorList>
            <person name="Spang A."/>
            <person name="Saw J.H."/>
            <person name="Jorgensen S.L."/>
            <person name="Zaremba-Niedzwiedzka K."/>
            <person name="Martijn J."/>
            <person name="Lind A.E."/>
            <person name="van Eijk R."/>
            <person name="Schleper C."/>
            <person name="Guy L."/>
            <person name="Ettema T.J."/>
        </authorList>
    </citation>
    <scope>NUCLEOTIDE SEQUENCE</scope>
</reference>
<dbReference type="InterPro" id="IPR038601">
    <property type="entry name" value="MttB-like_sf"/>
</dbReference>
<proteinExistence type="inferred from homology"/>
<dbReference type="Pfam" id="PF06253">
    <property type="entry name" value="MTTB"/>
    <property type="match status" value="1"/>
</dbReference>
<protein>
    <submittedName>
        <fullName evidence="4">Uncharacterized protein</fullName>
    </submittedName>
</protein>
<dbReference type="GO" id="GO:0015948">
    <property type="term" value="P:methanogenesis"/>
    <property type="evidence" value="ECO:0007669"/>
    <property type="project" value="InterPro"/>
</dbReference>
<dbReference type="GO" id="GO:0008168">
    <property type="term" value="F:methyltransferase activity"/>
    <property type="evidence" value="ECO:0007669"/>
    <property type="project" value="UniProtKB-KW"/>
</dbReference>